<evidence type="ECO:0000313" key="1">
    <source>
        <dbReference type="EMBL" id="KAK4375389.1"/>
    </source>
</evidence>
<name>A0AAE1SRA0_9SOLA</name>
<reference evidence="1" key="1">
    <citation type="submission" date="2023-12" db="EMBL/GenBank/DDBJ databases">
        <title>Genome assembly of Anisodus tanguticus.</title>
        <authorList>
            <person name="Wang Y.-J."/>
        </authorList>
    </citation>
    <scope>NUCLEOTIDE SEQUENCE</scope>
    <source>
        <strain evidence="1">KB-2021</strain>
        <tissue evidence="1">Leaf</tissue>
    </source>
</reference>
<proteinExistence type="predicted"/>
<protein>
    <submittedName>
        <fullName evidence="1">Uncharacterized protein</fullName>
    </submittedName>
</protein>
<dbReference type="EMBL" id="JAVYJV010000003">
    <property type="protein sequence ID" value="KAK4375389.1"/>
    <property type="molecule type" value="Genomic_DNA"/>
</dbReference>
<sequence>MKITSDRITQLIVYDCRNLIAAELDTPNLKRFSYDYHTLKLKGSVLLKANISLASAETPDNNLYRNLVNFLGYFNSSMAIELSSENDKAIVIPKHKREKLLPPLYGAKSVHVNINNRLNHSIVDVVDSLLWICPKLETLYFCGTLNLKTLKTKWRSLDKSRVLTLLQTVSLLKKIDCSY</sequence>
<dbReference type="Proteomes" id="UP001291623">
    <property type="component" value="Unassembled WGS sequence"/>
</dbReference>
<organism evidence="1 2">
    <name type="scientific">Anisodus tanguticus</name>
    <dbReference type="NCBI Taxonomy" id="243964"/>
    <lineage>
        <taxon>Eukaryota</taxon>
        <taxon>Viridiplantae</taxon>
        <taxon>Streptophyta</taxon>
        <taxon>Embryophyta</taxon>
        <taxon>Tracheophyta</taxon>
        <taxon>Spermatophyta</taxon>
        <taxon>Magnoliopsida</taxon>
        <taxon>eudicotyledons</taxon>
        <taxon>Gunneridae</taxon>
        <taxon>Pentapetalae</taxon>
        <taxon>asterids</taxon>
        <taxon>lamiids</taxon>
        <taxon>Solanales</taxon>
        <taxon>Solanaceae</taxon>
        <taxon>Solanoideae</taxon>
        <taxon>Hyoscyameae</taxon>
        <taxon>Anisodus</taxon>
    </lineage>
</organism>
<gene>
    <name evidence="1" type="ORF">RND71_006066</name>
</gene>
<keyword evidence="2" id="KW-1185">Reference proteome</keyword>
<evidence type="ECO:0000313" key="2">
    <source>
        <dbReference type="Proteomes" id="UP001291623"/>
    </source>
</evidence>
<comment type="caution">
    <text evidence="1">The sequence shown here is derived from an EMBL/GenBank/DDBJ whole genome shotgun (WGS) entry which is preliminary data.</text>
</comment>
<accession>A0AAE1SRA0</accession>
<dbReference type="AlphaFoldDB" id="A0AAE1SRA0"/>